<dbReference type="EMBL" id="JAIWYP010000007">
    <property type="protein sequence ID" value="KAH3803038.1"/>
    <property type="molecule type" value="Genomic_DNA"/>
</dbReference>
<dbReference type="OrthoDB" id="6115261at2759"/>
<reference evidence="4" key="1">
    <citation type="journal article" date="2019" name="bioRxiv">
        <title>The Genome of the Zebra Mussel, Dreissena polymorpha: A Resource for Invasive Species Research.</title>
        <authorList>
            <person name="McCartney M.A."/>
            <person name="Auch B."/>
            <person name="Kono T."/>
            <person name="Mallez S."/>
            <person name="Zhang Y."/>
            <person name="Obille A."/>
            <person name="Becker A."/>
            <person name="Abrahante J.E."/>
            <person name="Garbe J."/>
            <person name="Badalamenti J.P."/>
            <person name="Herman A."/>
            <person name="Mangelson H."/>
            <person name="Liachko I."/>
            <person name="Sullivan S."/>
            <person name="Sone E.D."/>
            <person name="Koren S."/>
            <person name="Silverstein K.A.T."/>
            <person name="Beckman K.B."/>
            <person name="Gohl D.M."/>
        </authorList>
    </citation>
    <scope>NUCLEOTIDE SEQUENCE</scope>
    <source>
        <strain evidence="4">Duluth1</strain>
        <tissue evidence="4">Whole animal</tissue>
    </source>
</reference>
<keyword evidence="5" id="KW-1185">Reference proteome</keyword>
<comment type="caution">
    <text evidence="4">The sequence shown here is derived from an EMBL/GenBank/DDBJ whole genome shotgun (WGS) entry which is preliminary data.</text>
</comment>
<feature type="domain" description="EF-hand" evidence="3">
    <location>
        <begin position="54"/>
        <end position="89"/>
    </location>
</feature>
<reference evidence="4" key="2">
    <citation type="submission" date="2020-11" db="EMBL/GenBank/DDBJ databases">
        <authorList>
            <person name="McCartney M.A."/>
            <person name="Auch B."/>
            <person name="Kono T."/>
            <person name="Mallez S."/>
            <person name="Becker A."/>
            <person name="Gohl D.M."/>
            <person name="Silverstein K.A.T."/>
            <person name="Koren S."/>
            <person name="Bechman K.B."/>
            <person name="Herman A."/>
            <person name="Abrahante J.E."/>
            <person name="Garbe J."/>
        </authorList>
    </citation>
    <scope>NUCLEOTIDE SEQUENCE</scope>
    <source>
        <strain evidence="4">Duluth1</strain>
        <tissue evidence="4">Whole animal</tissue>
    </source>
</reference>
<dbReference type="AlphaFoldDB" id="A0A9D4FTP5"/>
<dbReference type="Pfam" id="PF13499">
    <property type="entry name" value="EF-hand_7"/>
    <property type="match status" value="1"/>
</dbReference>
<dbReference type="SUPFAM" id="SSF47473">
    <property type="entry name" value="EF-hand"/>
    <property type="match status" value="1"/>
</dbReference>
<sequence length="171" mass="19310">MFWLTISCVAGVAFGQLPNYPVLTEAVDPGNYPSLTEAVDQGFRLSDLNRDGILQMSELEAWWQTQDLNHDNQLTVEEVMKALNYDRYTVQTIFFDIYDQDGDGKIPHSFIVDYVHMLDHNGDGQITLKEYEQFTVSIAVCLSGDGNHGDGANCSYLDPMLNEKINTLSYK</sequence>
<evidence type="ECO:0000256" key="2">
    <source>
        <dbReference type="SAM" id="SignalP"/>
    </source>
</evidence>
<evidence type="ECO:0000256" key="1">
    <source>
        <dbReference type="ARBA" id="ARBA00022837"/>
    </source>
</evidence>
<accession>A0A9D4FTP5</accession>
<feature type="signal peptide" evidence="2">
    <location>
        <begin position="1"/>
        <end position="15"/>
    </location>
</feature>
<evidence type="ECO:0000313" key="5">
    <source>
        <dbReference type="Proteomes" id="UP000828390"/>
    </source>
</evidence>
<protein>
    <recommendedName>
        <fullName evidence="3">EF-hand domain-containing protein</fullName>
    </recommendedName>
</protein>
<feature type="chain" id="PRO_5039677657" description="EF-hand domain-containing protein" evidence="2">
    <location>
        <begin position="16"/>
        <end position="171"/>
    </location>
</feature>
<dbReference type="Gene3D" id="1.10.238.10">
    <property type="entry name" value="EF-hand"/>
    <property type="match status" value="1"/>
</dbReference>
<proteinExistence type="predicted"/>
<gene>
    <name evidence="4" type="ORF">DPMN_156736</name>
</gene>
<keyword evidence="1" id="KW-0106">Calcium</keyword>
<dbReference type="InterPro" id="IPR011992">
    <property type="entry name" value="EF-hand-dom_pair"/>
</dbReference>
<dbReference type="InterPro" id="IPR018247">
    <property type="entry name" value="EF_Hand_1_Ca_BS"/>
</dbReference>
<evidence type="ECO:0000259" key="3">
    <source>
        <dbReference type="PROSITE" id="PS50222"/>
    </source>
</evidence>
<evidence type="ECO:0000313" key="4">
    <source>
        <dbReference type="EMBL" id="KAH3803038.1"/>
    </source>
</evidence>
<dbReference type="PROSITE" id="PS50222">
    <property type="entry name" value="EF_HAND_2"/>
    <property type="match status" value="1"/>
</dbReference>
<keyword evidence="2" id="KW-0732">Signal</keyword>
<dbReference type="GO" id="GO:0005509">
    <property type="term" value="F:calcium ion binding"/>
    <property type="evidence" value="ECO:0007669"/>
    <property type="project" value="InterPro"/>
</dbReference>
<dbReference type="InterPro" id="IPR002048">
    <property type="entry name" value="EF_hand_dom"/>
</dbReference>
<dbReference type="Pfam" id="PF13202">
    <property type="entry name" value="EF-hand_5"/>
    <property type="match status" value="1"/>
</dbReference>
<name>A0A9D4FTP5_DREPO</name>
<dbReference type="PROSITE" id="PS00018">
    <property type="entry name" value="EF_HAND_1"/>
    <property type="match status" value="1"/>
</dbReference>
<organism evidence="4 5">
    <name type="scientific">Dreissena polymorpha</name>
    <name type="common">Zebra mussel</name>
    <name type="synonym">Mytilus polymorpha</name>
    <dbReference type="NCBI Taxonomy" id="45954"/>
    <lineage>
        <taxon>Eukaryota</taxon>
        <taxon>Metazoa</taxon>
        <taxon>Spiralia</taxon>
        <taxon>Lophotrochozoa</taxon>
        <taxon>Mollusca</taxon>
        <taxon>Bivalvia</taxon>
        <taxon>Autobranchia</taxon>
        <taxon>Heteroconchia</taxon>
        <taxon>Euheterodonta</taxon>
        <taxon>Imparidentia</taxon>
        <taxon>Neoheterodontei</taxon>
        <taxon>Myida</taxon>
        <taxon>Dreissenoidea</taxon>
        <taxon>Dreissenidae</taxon>
        <taxon>Dreissena</taxon>
    </lineage>
</organism>
<dbReference type="Proteomes" id="UP000828390">
    <property type="component" value="Unassembled WGS sequence"/>
</dbReference>